<keyword evidence="1" id="KW-1133">Transmembrane helix</keyword>
<evidence type="ECO:0000313" key="2">
    <source>
        <dbReference type="EMBL" id="MFD2841749.1"/>
    </source>
</evidence>
<dbReference type="EMBL" id="JBHUOP010000009">
    <property type="protein sequence ID" value="MFD2841749.1"/>
    <property type="molecule type" value="Genomic_DNA"/>
</dbReference>
<comment type="caution">
    <text evidence="2">The sequence shown here is derived from an EMBL/GenBank/DDBJ whole genome shotgun (WGS) entry which is preliminary data.</text>
</comment>
<dbReference type="RefSeq" id="WP_377468088.1">
    <property type="nucleotide sequence ID" value="NZ_JBHUOP010000009.1"/>
</dbReference>
<feature type="transmembrane region" description="Helical" evidence="1">
    <location>
        <begin position="22"/>
        <end position="44"/>
    </location>
</feature>
<protein>
    <submittedName>
        <fullName evidence="2">Uncharacterized protein</fullName>
    </submittedName>
</protein>
<gene>
    <name evidence="2" type="ORF">ACFSYH_14400</name>
</gene>
<name>A0ABW5XLH0_9MICO</name>
<keyword evidence="1" id="KW-0472">Membrane</keyword>
<evidence type="ECO:0000313" key="3">
    <source>
        <dbReference type="Proteomes" id="UP001597391"/>
    </source>
</evidence>
<proteinExistence type="predicted"/>
<accession>A0ABW5XLH0</accession>
<keyword evidence="1" id="KW-0812">Transmembrane</keyword>
<feature type="transmembrane region" description="Helical" evidence="1">
    <location>
        <begin position="50"/>
        <end position="69"/>
    </location>
</feature>
<organism evidence="2 3">
    <name type="scientific">Populibacterium corticicola</name>
    <dbReference type="NCBI Taxonomy" id="1812826"/>
    <lineage>
        <taxon>Bacteria</taxon>
        <taxon>Bacillati</taxon>
        <taxon>Actinomycetota</taxon>
        <taxon>Actinomycetes</taxon>
        <taxon>Micrococcales</taxon>
        <taxon>Jonesiaceae</taxon>
        <taxon>Populibacterium</taxon>
    </lineage>
</organism>
<reference evidence="3" key="1">
    <citation type="journal article" date="2019" name="Int. J. Syst. Evol. Microbiol.">
        <title>The Global Catalogue of Microorganisms (GCM) 10K type strain sequencing project: providing services to taxonomists for standard genome sequencing and annotation.</title>
        <authorList>
            <consortium name="The Broad Institute Genomics Platform"/>
            <consortium name="The Broad Institute Genome Sequencing Center for Infectious Disease"/>
            <person name="Wu L."/>
            <person name="Ma J."/>
        </authorList>
    </citation>
    <scope>NUCLEOTIDE SEQUENCE [LARGE SCALE GENOMIC DNA]</scope>
    <source>
        <strain evidence="3">KCTC 33576</strain>
    </source>
</reference>
<keyword evidence="3" id="KW-1185">Reference proteome</keyword>
<evidence type="ECO:0000256" key="1">
    <source>
        <dbReference type="SAM" id="Phobius"/>
    </source>
</evidence>
<dbReference type="Proteomes" id="UP001597391">
    <property type="component" value="Unassembled WGS sequence"/>
</dbReference>
<sequence length="70" mass="7784">MPHNDDLTPEQRREIEKQHQQANWLLGGIIIVVCFAAGNAISMATTNRMFIVFGVSVGAIAAWAINRYVK</sequence>